<proteinExistence type="predicted"/>
<feature type="compositionally biased region" description="Low complexity" evidence="1">
    <location>
        <begin position="21"/>
        <end position="32"/>
    </location>
</feature>
<dbReference type="Proteomes" id="UP001608902">
    <property type="component" value="Unassembled WGS sequence"/>
</dbReference>
<feature type="region of interest" description="Disordered" evidence="1">
    <location>
        <begin position="73"/>
        <end position="101"/>
    </location>
</feature>
<feature type="compositionally biased region" description="Polar residues" evidence="1">
    <location>
        <begin position="73"/>
        <end position="94"/>
    </location>
</feature>
<feature type="region of interest" description="Disordered" evidence="1">
    <location>
        <begin position="120"/>
        <end position="159"/>
    </location>
</feature>
<name>A0ABD6EQT4_9BILA</name>
<evidence type="ECO:0000313" key="3">
    <source>
        <dbReference type="Proteomes" id="UP001608902"/>
    </source>
</evidence>
<gene>
    <name evidence="2" type="ORF">AB6A40_009022</name>
</gene>
<reference evidence="2 3" key="1">
    <citation type="submission" date="2024-08" db="EMBL/GenBank/DDBJ databases">
        <title>Gnathostoma spinigerum genome.</title>
        <authorList>
            <person name="Gonzalez-Bertolin B."/>
            <person name="Monzon S."/>
            <person name="Zaballos A."/>
            <person name="Jimenez P."/>
            <person name="Dekumyoy P."/>
            <person name="Varona S."/>
            <person name="Cuesta I."/>
            <person name="Sumanam S."/>
            <person name="Adisakwattana P."/>
            <person name="Gasser R.B."/>
            <person name="Hernandez-Gonzalez A."/>
            <person name="Young N.D."/>
            <person name="Perteguer M.J."/>
        </authorList>
    </citation>
    <scope>NUCLEOTIDE SEQUENCE [LARGE SCALE GENOMIC DNA]</scope>
    <source>
        <strain evidence="2">AL3</strain>
        <tissue evidence="2">Liver</tissue>
    </source>
</reference>
<evidence type="ECO:0000313" key="2">
    <source>
        <dbReference type="EMBL" id="MFH4982313.1"/>
    </source>
</evidence>
<dbReference type="EMBL" id="JBGFUD010008987">
    <property type="protein sequence ID" value="MFH4982313.1"/>
    <property type="molecule type" value="Genomic_DNA"/>
</dbReference>
<accession>A0ABD6EQT4</accession>
<comment type="caution">
    <text evidence="2">The sequence shown here is derived from an EMBL/GenBank/DDBJ whole genome shotgun (WGS) entry which is preliminary data.</text>
</comment>
<keyword evidence="3" id="KW-1185">Reference proteome</keyword>
<sequence>MSSGNYHGRWASRGQGLSTLSNSISSSVEPSSYGTSWNSVRWNKPGGYGGRTARMASAIESTTPVYKTYGSRYRSSVSDGQNRTSSKSNTNQSDLGYLGPSVRERSSRFGQMLASTNRNDSYSVSTYKSPSRSASTYTPKSIMSTSAPSAFRSDNPSSVESSGRAVRNAFYGSRRYGSFDNRTIHTGQFWSYVNSSKTLDKPLFFGNFRR</sequence>
<organism evidence="2 3">
    <name type="scientific">Gnathostoma spinigerum</name>
    <dbReference type="NCBI Taxonomy" id="75299"/>
    <lineage>
        <taxon>Eukaryota</taxon>
        <taxon>Metazoa</taxon>
        <taxon>Ecdysozoa</taxon>
        <taxon>Nematoda</taxon>
        <taxon>Chromadorea</taxon>
        <taxon>Rhabditida</taxon>
        <taxon>Spirurina</taxon>
        <taxon>Gnathostomatomorpha</taxon>
        <taxon>Gnathostomatoidea</taxon>
        <taxon>Gnathostomatidae</taxon>
        <taxon>Gnathostoma</taxon>
    </lineage>
</organism>
<feature type="region of interest" description="Disordered" evidence="1">
    <location>
        <begin position="21"/>
        <end position="40"/>
    </location>
</feature>
<dbReference type="AlphaFoldDB" id="A0ABD6EQT4"/>
<protein>
    <submittedName>
        <fullName evidence="2">Uncharacterized protein</fullName>
    </submittedName>
</protein>
<evidence type="ECO:0000256" key="1">
    <source>
        <dbReference type="SAM" id="MobiDB-lite"/>
    </source>
</evidence>